<dbReference type="PANTHER" id="PTHR31148:SF1">
    <property type="entry name" value="U1 SMALL NUCLEAR RIBONUCLEOPROTEIN C"/>
    <property type="match status" value="1"/>
</dbReference>
<dbReference type="Gene3D" id="3.30.160.60">
    <property type="entry name" value="Classic Zinc Finger"/>
    <property type="match status" value="1"/>
</dbReference>
<dbReference type="GO" id="GO:0008270">
    <property type="term" value="F:zinc ion binding"/>
    <property type="evidence" value="ECO:0007669"/>
    <property type="project" value="UniProtKB-UniRule"/>
</dbReference>
<gene>
    <name evidence="11" type="ORF">QVD17_15392</name>
</gene>
<accession>A0AAD8KS98</accession>
<dbReference type="PROSITE" id="PS50171">
    <property type="entry name" value="ZF_MATRIN"/>
    <property type="match status" value="1"/>
</dbReference>
<dbReference type="InterPro" id="IPR036236">
    <property type="entry name" value="Znf_C2H2_sf"/>
</dbReference>
<dbReference type="Pfam" id="PF06220">
    <property type="entry name" value="zf-U1"/>
    <property type="match status" value="1"/>
</dbReference>
<protein>
    <recommendedName>
        <fullName evidence="8">U1 small nuclear ribonucleoprotein C</fullName>
        <shortName evidence="8">U1 snRNP C</shortName>
        <shortName evidence="8">U1-C</shortName>
        <shortName evidence="8">U1C</shortName>
    </recommendedName>
</protein>
<keyword evidence="12" id="KW-1185">Reference proteome</keyword>
<dbReference type="Proteomes" id="UP001229421">
    <property type="component" value="Unassembled WGS sequence"/>
</dbReference>
<evidence type="ECO:0000256" key="9">
    <source>
        <dbReference type="SAM" id="MobiDB-lite"/>
    </source>
</evidence>
<dbReference type="GO" id="GO:0000395">
    <property type="term" value="P:mRNA 5'-splice site recognition"/>
    <property type="evidence" value="ECO:0007669"/>
    <property type="project" value="UniProtKB-UniRule"/>
</dbReference>
<evidence type="ECO:0000256" key="1">
    <source>
        <dbReference type="ARBA" id="ARBA00004123"/>
    </source>
</evidence>
<dbReference type="GO" id="GO:0000243">
    <property type="term" value="C:commitment complex"/>
    <property type="evidence" value="ECO:0007669"/>
    <property type="project" value="UniProtKB-UniRule"/>
</dbReference>
<dbReference type="GO" id="GO:0071004">
    <property type="term" value="C:U2-type prespliceosome"/>
    <property type="evidence" value="ECO:0007669"/>
    <property type="project" value="UniProtKB-UniRule"/>
</dbReference>
<dbReference type="GO" id="GO:0000387">
    <property type="term" value="P:spliceosomal snRNP assembly"/>
    <property type="evidence" value="ECO:0007669"/>
    <property type="project" value="UniProtKB-UniRule"/>
</dbReference>
<dbReference type="InterPro" id="IPR017340">
    <property type="entry name" value="U1_snRNP-C"/>
</dbReference>
<comment type="subcellular location">
    <subcellularLocation>
        <location evidence="1 8">Nucleus</location>
    </subcellularLocation>
</comment>
<dbReference type="GO" id="GO:0030619">
    <property type="term" value="F:U1 snRNA binding"/>
    <property type="evidence" value="ECO:0007669"/>
    <property type="project" value="UniProtKB-UniRule"/>
</dbReference>
<comment type="function">
    <text evidence="8">Component of the spliceosomal U1 snRNP, which is essential for recognition of the pre-mRNA 5' splice-site and the subsequent assembly of the spliceosome. U1-C is directly involved in initial 5' splice-site recognition for both constitutive and regulated alternative splicing. The interaction with the 5' splice-site seems to precede base-pairing between the pre-mRNA and the U1 snRNA. Stimulates commitment or early (E) complex formation by stabilizing the base pairing of the 5' end of the U1 snRNA and the 5' splice-site region.</text>
</comment>
<evidence type="ECO:0000256" key="4">
    <source>
        <dbReference type="ARBA" id="ARBA00022833"/>
    </source>
</evidence>
<feature type="domain" description="Matrin-type" evidence="10">
    <location>
        <begin position="19"/>
        <end position="51"/>
    </location>
</feature>
<feature type="compositionally biased region" description="Low complexity" evidence="9">
    <location>
        <begin position="191"/>
        <end position="205"/>
    </location>
</feature>
<keyword evidence="2 8" id="KW-0479">Metal-binding</keyword>
<dbReference type="InterPro" id="IPR003604">
    <property type="entry name" value="Matrin/U1-like-C_Znf_C2H2"/>
</dbReference>
<evidence type="ECO:0000256" key="3">
    <source>
        <dbReference type="ARBA" id="ARBA00022771"/>
    </source>
</evidence>
<evidence type="ECO:0000259" key="10">
    <source>
        <dbReference type="PROSITE" id="PS50171"/>
    </source>
</evidence>
<dbReference type="PANTHER" id="PTHR31148">
    <property type="entry name" value="U1 SMALL NUCLEAR RIBONUCLEOPROTEIN C"/>
    <property type="match status" value="1"/>
</dbReference>
<sequence length="233" mass="24844">MQIEFESSCDCLSCQVTTYYCDYCDTYLTHDSPSVRKQHNAGYKHKGNVRTYYQQYEAQLNQYLIDQKVKEHLGQAATFQQVGAAYNQLRPRLPVPMMPMHGHPMMPMPGIRPLAPLPRPNSGYPGMPPMIAPPGAPSIPGQPNPSMPGQGNPSMPGQGNPSIPGQGNPSIPGQFNNGVPRPITLSAPMMAPGSSGTPTSGASPPMFTPTMYQANPTSSVSASGGIDSPNAST</sequence>
<dbReference type="HAMAP" id="MF_03153">
    <property type="entry name" value="U1_C"/>
    <property type="match status" value="1"/>
</dbReference>
<keyword evidence="3 8" id="KW-0863">Zinc-finger</keyword>
<evidence type="ECO:0000256" key="2">
    <source>
        <dbReference type="ARBA" id="ARBA00022723"/>
    </source>
</evidence>
<comment type="caution">
    <text evidence="11">The sequence shown here is derived from an EMBL/GenBank/DDBJ whole genome shotgun (WGS) entry which is preliminary data.</text>
</comment>
<keyword evidence="5 8" id="KW-0694">RNA-binding</keyword>
<organism evidence="11 12">
    <name type="scientific">Tagetes erecta</name>
    <name type="common">African marigold</name>
    <dbReference type="NCBI Taxonomy" id="13708"/>
    <lineage>
        <taxon>Eukaryota</taxon>
        <taxon>Viridiplantae</taxon>
        <taxon>Streptophyta</taxon>
        <taxon>Embryophyta</taxon>
        <taxon>Tracheophyta</taxon>
        <taxon>Spermatophyta</taxon>
        <taxon>Magnoliopsida</taxon>
        <taxon>eudicotyledons</taxon>
        <taxon>Gunneridae</taxon>
        <taxon>Pentapetalae</taxon>
        <taxon>asterids</taxon>
        <taxon>campanulids</taxon>
        <taxon>Asterales</taxon>
        <taxon>Asteraceae</taxon>
        <taxon>Asteroideae</taxon>
        <taxon>Heliantheae alliance</taxon>
        <taxon>Tageteae</taxon>
        <taxon>Tagetes</taxon>
    </lineage>
</organism>
<evidence type="ECO:0000313" key="11">
    <source>
        <dbReference type="EMBL" id="KAK1426713.1"/>
    </source>
</evidence>
<dbReference type="EMBL" id="JAUHHV010000004">
    <property type="protein sequence ID" value="KAK1426713.1"/>
    <property type="molecule type" value="Genomic_DNA"/>
</dbReference>
<evidence type="ECO:0000256" key="5">
    <source>
        <dbReference type="ARBA" id="ARBA00022884"/>
    </source>
</evidence>
<comment type="similarity">
    <text evidence="8">Belongs to the U1 small nuclear ribonucleoprotein C family.</text>
</comment>
<feature type="compositionally biased region" description="Polar residues" evidence="9">
    <location>
        <begin position="210"/>
        <end position="222"/>
    </location>
</feature>
<keyword evidence="7 8" id="KW-0687">Ribonucleoprotein</keyword>
<name>A0AAD8KS98_TARER</name>
<feature type="compositionally biased region" description="Polar residues" evidence="9">
    <location>
        <begin position="147"/>
        <end position="177"/>
    </location>
</feature>
<reference evidence="11" key="1">
    <citation type="journal article" date="2023" name="bioRxiv">
        <title>Improved chromosome-level genome assembly for marigold (Tagetes erecta).</title>
        <authorList>
            <person name="Jiang F."/>
            <person name="Yuan L."/>
            <person name="Wang S."/>
            <person name="Wang H."/>
            <person name="Xu D."/>
            <person name="Wang A."/>
            <person name="Fan W."/>
        </authorList>
    </citation>
    <scope>NUCLEOTIDE SEQUENCE</scope>
    <source>
        <strain evidence="11">WSJ</strain>
        <tissue evidence="11">Leaf</tissue>
    </source>
</reference>
<dbReference type="InterPro" id="IPR000690">
    <property type="entry name" value="Matrin/U1-C_Znf_C2H2"/>
</dbReference>
<dbReference type="GO" id="GO:0030627">
    <property type="term" value="F:pre-mRNA 5'-splice site binding"/>
    <property type="evidence" value="ECO:0007669"/>
    <property type="project" value="InterPro"/>
</dbReference>
<proteinExistence type="inferred from homology"/>
<dbReference type="InterPro" id="IPR013085">
    <property type="entry name" value="U1-CZ_Znf_C2H2"/>
</dbReference>
<evidence type="ECO:0000256" key="6">
    <source>
        <dbReference type="ARBA" id="ARBA00023242"/>
    </source>
</evidence>
<dbReference type="SMART" id="SM00451">
    <property type="entry name" value="ZnF_U1"/>
    <property type="match status" value="1"/>
</dbReference>
<evidence type="ECO:0000256" key="8">
    <source>
        <dbReference type="HAMAP-Rule" id="MF_03153"/>
    </source>
</evidence>
<dbReference type="GO" id="GO:0005685">
    <property type="term" value="C:U1 snRNP"/>
    <property type="evidence" value="ECO:0007669"/>
    <property type="project" value="UniProtKB-UniRule"/>
</dbReference>
<keyword evidence="6 8" id="KW-0539">Nucleus</keyword>
<evidence type="ECO:0000256" key="7">
    <source>
        <dbReference type="ARBA" id="ARBA00023274"/>
    </source>
</evidence>
<feature type="region of interest" description="Disordered" evidence="9">
    <location>
        <begin position="126"/>
        <end position="233"/>
    </location>
</feature>
<comment type="subunit">
    <text evidence="8">U1 snRNP is composed of the 7 core Sm proteins B/B', D1, D2, D3, E, F and G that assemble in a heptameric protein ring on the Sm site of the small nuclear RNA to form the core snRNP, and at least 3 U1 snRNP-specific proteins U1-70K, U1-A and U1-C. U1-C interacts with U1 snRNA and the 5' splice-site region of the pre-mRNA.</text>
</comment>
<evidence type="ECO:0000313" key="12">
    <source>
        <dbReference type="Proteomes" id="UP001229421"/>
    </source>
</evidence>
<dbReference type="AlphaFoldDB" id="A0AAD8KS98"/>
<keyword evidence="4 8" id="KW-0862">Zinc</keyword>
<dbReference type="GO" id="GO:0003729">
    <property type="term" value="F:mRNA binding"/>
    <property type="evidence" value="ECO:0007669"/>
    <property type="project" value="UniProtKB-UniRule"/>
</dbReference>
<dbReference type="SUPFAM" id="SSF57667">
    <property type="entry name" value="beta-beta-alpha zinc fingers"/>
    <property type="match status" value="1"/>
</dbReference>
<feature type="compositionally biased region" description="Pro residues" evidence="9">
    <location>
        <begin position="126"/>
        <end position="146"/>
    </location>
</feature>